<keyword evidence="8" id="KW-1185">Reference proteome</keyword>
<comment type="subcellular location">
    <subcellularLocation>
        <location evidence="1">Secreted</location>
        <location evidence="1">Extracellular space</location>
    </subcellularLocation>
</comment>
<dbReference type="CDD" id="cd00081">
    <property type="entry name" value="Hint"/>
    <property type="match status" value="1"/>
</dbReference>
<dbReference type="InterPro" id="IPR003587">
    <property type="entry name" value="Hint_dom_N"/>
</dbReference>
<evidence type="ECO:0000256" key="2">
    <source>
        <dbReference type="ARBA" id="ARBA00022473"/>
    </source>
</evidence>
<keyword evidence="3" id="KW-0732">Signal</keyword>
<dbReference type="PANTHER" id="PTHR46706">
    <property type="entry name" value="PROTEIN QUA-1-RELATED"/>
    <property type="match status" value="1"/>
</dbReference>
<evidence type="ECO:0000313" key="8">
    <source>
        <dbReference type="Proteomes" id="UP000276776"/>
    </source>
</evidence>
<dbReference type="Pfam" id="PF01079">
    <property type="entry name" value="Hint"/>
    <property type="match status" value="1"/>
</dbReference>
<dbReference type="GO" id="GO:0007267">
    <property type="term" value="P:cell-cell signaling"/>
    <property type="evidence" value="ECO:0007669"/>
    <property type="project" value="InterPro"/>
</dbReference>
<evidence type="ECO:0000256" key="4">
    <source>
        <dbReference type="SAM" id="MobiDB-lite"/>
    </source>
</evidence>
<dbReference type="OrthoDB" id="5212at2759"/>
<dbReference type="Gene3D" id="2.170.16.10">
    <property type="entry name" value="Hedgehog/Intein (Hint) domain"/>
    <property type="match status" value="1"/>
</dbReference>
<evidence type="ECO:0000313" key="9">
    <source>
        <dbReference type="WBParaSite" id="TCLT_0000110601-mRNA-1"/>
    </source>
</evidence>
<dbReference type="SUPFAM" id="SSF51294">
    <property type="entry name" value="Hedgehog/intein (Hint) domain"/>
    <property type="match status" value="1"/>
</dbReference>
<dbReference type="PRINTS" id="PR00632">
    <property type="entry name" value="SONICHHOG"/>
</dbReference>
<dbReference type="Proteomes" id="UP000276776">
    <property type="component" value="Unassembled WGS sequence"/>
</dbReference>
<dbReference type="EMBL" id="UYYF01000119">
    <property type="protein sequence ID" value="VDM96364.1"/>
    <property type="molecule type" value="Genomic_DNA"/>
</dbReference>
<dbReference type="OMA" id="CYANIDN"/>
<dbReference type="InterPro" id="IPR052140">
    <property type="entry name" value="Dev_Signal_Hedgehog-like"/>
</dbReference>
<evidence type="ECO:0000259" key="6">
    <source>
        <dbReference type="SMART" id="SM00306"/>
    </source>
</evidence>
<dbReference type="AlphaFoldDB" id="A0A0N5CLV4"/>
<gene>
    <name evidence="7" type="ORF">TCLT_LOCUS1107</name>
</gene>
<dbReference type="GO" id="GO:0048731">
    <property type="term" value="P:system development"/>
    <property type="evidence" value="ECO:0007669"/>
    <property type="project" value="UniProtKB-ARBA"/>
</dbReference>
<proteinExistence type="predicted"/>
<name>A0A0N5CLV4_THECL</name>
<dbReference type="PANTHER" id="PTHR46706:SF12">
    <property type="entry name" value="PROTEIN QUA-1-RELATED"/>
    <property type="match status" value="1"/>
</dbReference>
<dbReference type="InterPro" id="IPR006141">
    <property type="entry name" value="Intein_N"/>
</dbReference>
<evidence type="ECO:0000256" key="1">
    <source>
        <dbReference type="ARBA" id="ARBA00004239"/>
    </source>
</evidence>
<feature type="domain" description="Hint" evidence="6">
    <location>
        <begin position="46"/>
        <end position="161"/>
    </location>
</feature>
<dbReference type="SMART" id="SM00306">
    <property type="entry name" value="HintN"/>
    <property type="match status" value="1"/>
</dbReference>
<evidence type="ECO:0000259" key="5">
    <source>
        <dbReference type="SMART" id="SM00305"/>
    </source>
</evidence>
<dbReference type="InterPro" id="IPR036844">
    <property type="entry name" value="Hint_dom_sf"/>
</dbReference>
<dbReference type="InterPro" id="IPR001767">
    <property type="entry name" value="Hedgehog_Hint"/>
</dbReference>
<evidence type="ECO:0000256" key="3">
    <source>
        <dbReference type="ARBA" id="ARBA00022729"/>
    </source>
</evidence>
<dbReference type="GO" id="GO:0016539">
    <property type="term" value="P:intein-mediated protein splicing"/>
    <property type="evidence" value="ECO:0007669"/>
    <property type="project" value="InterPro"/>
</dbReference>
<organism evidence="9">
    <name type="scientific">Thelazia callipaeda</name>
    <name type="common">Oriental eyeworm</name>
    <name type="synonym">Parasitic nematode</name>
    <dbReference type="NCBI Taxonomy" id="103827"/>
    <lineage>
        <taxon>Eukaryota</taxon>
        <taxon>Metazoa</taxon>
        <taxon>Ecdysozoa</taxon>
        <taxon>Nematoda</taxon>
        <taxon>Chromadorea</taxon>
        <taxon>Rhabditida</taxon>
        <taxon>Spirurina</taxon>
        <taxon>Spiruromorpha</taxon>
        <taxon>Thelazioidea</taxon>
        <taxon>Thelaziidae</taxon>
        <taxon>Thelazia</taxon>
    </lineage>
</organism>
<accession>A0A0N5CLV4</accession>
<dbReference type="GO" id="GO:0005576">
    <property type="term" value="C:extracellular region"/>
    <property type="evidence" value="ECO:0007669"/>
    <property type="project" value="UniProtKB-SubCell"/>
</dbReference>
<dbReference type="GO" id="GO:0016540">
    <property type="term" value="P:protein autoprocessing"/>
    <property type="evidence" value="ECO:0007669"/>
    <property type="project" value="InterPro"/>
</dbReference>
<feature type="compositionally biased region" description="Polar residues" evidence="4">
    <location>
        <begin position="1"/>
        <end position="16"/>
    </location>
</feature>
<dbReference type="InterPro" id="IPR003586">
    <property type="entry name" value="Hint_dom_C"/>
</dbReference>
<evidence type="ECO:0000313" key="7">
    <source>
        <dbReference type="EMBL" id="VDM96364.1"/>
    </source>
</evidence>
<reference evidence="9" key="1">
    <citation type="submission" date="2017-02" db="UniProtKB">
        <authorList>
            <consortium name="WormBaseParasite"/>
        </authorList>
    </citation>
    <scope>IDENTIFICATION</scope>
</reference>
<sequence length="259" mass="29407">MPVVASNVQPANNTADGQPRLANPPVIPVRKENVHQVQAQPAIAPMSCFSAETKVYTENGEKSMKDLKVGDFVLVPASRNQLKYERVEMFYHREPETRAKFVVLETESGRKLILTELHLLPVGNCRQMRKNMEESDDVEQWLQKSTFAYKARAGDCVFSVSSNQELRVDRIVKVGRKYLKGIYSPMTVEGSIVTDGVLTSCFSQVESHVTQKLTYDFLIWLREIFGGVMQSLDEPVQHLPMFISSLHHLSPFVLPFSRY</sequence>
<dbReference type="InterPro" id="IPR001657">
    <property type="entry name" value="Hedgehog"/>
</dbReference>
<keyword evidence="2" id="KW-0217">Developmental protein</keyword>
<reference evidence="7 8" key="2">
    <citation type="submission" date="2018-11" db="EMBL/GenBank/DDBJ databases">
        <authorList>
            <consortium name="Pathogen Informatics"/>
        </authorList>
    </citation>
    <scope>NUCLEOTIDE SEQUENCE [LARGE SCALE GENOMIC DNA]</scope>
</reference>
<dbReference type="WBParaSite" id="TCLT_0000110601-mRNA-1">
    <property type="protein sequence ID" value="TCLT_0000110601-mRNA-1"/>
    <property type="gene ID" value="TCLT_0000110601"/>
</dbReference>
<dbReference type="PROSITE" id="PS50817">
    <property type="entry name" value="INTEIN_N_TER"/>
    <property type="match status" value="1"/>
</dbReference>
<feature type="domain" description="Hint" evidence="5">
    <location>
        <begin position="163"/>
        <end position="207"/>
    </location>
</feature>
<protein>
    <submittedName>
        <fullName evidence="9">HintN domain-containing protein</fullName>
    </submittedName>
</protein>
<dbReference type="STRING" id="103827.A0A0N5CLV4"/>
<dbReference type="SMART" id="SM00305">
    <property type="entry name" value="HintC"/>
    <property type="match status" value="1"/>
</dbReference>
<dbReference type="NCBIfam" id="TIGR01445">
    <property type="entry name" value="intein_Nterm"/>
    <property type="match status" value="1"/>
</dbReference>
<feature type="region of interest" description="Disordered" evidence="4">
    <location>
        <begin position="1"/>
        <end position="22"/>
    </location>
</feature>